<gene>
    <name evidence="2" type="ORF">KI387_013031</name>
</gene>
<reference evidence="2 3" key="1">
    <citation type="journal article" date="2021" name="Nat. Plants">
        <title>The Taxus genome provides insights into paclitaxel biosynthesis.</title>
        <authorList>
            <person name="Xiong X."/>
            <person name="Gou J."/>
            <person name="Liao Q."/>
            <person name="Li Y."/>
            <person name="Zhou Q."/>
            <person name="Bi G."/>
            <person name="Li C."/>
            <person name="Du R."/>
            <person name="Wang X."/>
            <person name="Sun T."/>
            <person name="Guo L."/>
            <person name="Liang H."/>
            <person name="Lu P."/>
            <person name="Wu Y."/>
            <person name="Zhang Z."/>
            <person name="Ro D.K."/>
            <person name="Shang Y."/>
            <person name="Huang S."/>
            <person name="Yan J."/>
        </authorList>
    </citation>
    <scope>NUCLEOTIDE SEQUENCE [LARGE SCALE GENOMIC DNA]</scope>
    <source>
        <strain evidence="2">Ta-2019</strain>
    </source>
</reference>
<keyword evidence="3" id="KW-1185">Reference proteome</keyword>
<proteinExistence type="predicted"/>
<evidence type="ECO:0000313" key="3">
    <source>
        <dbReference type="Proteomes" id="UP000824469"/>
    </source>
</evidence>
<name>A0AA38FGF7_TAXCH</name>
<evidence type="ECO:0000256" key="1">
    <source>
        <dbReference type="SAM" id="MobiDB-lite"/>
    </source>
</evidence>
<feature type="region of interest" description="Disordered" evidence="1">
    <location>
        <begin position="120"/>
        <end position="139"/>
    </location>
</feature>
<feature type="compositionally biased region" description="Polar residues" evidence="1">
    <location>
        <begin position="120"/>
        <end position="136"/>
    </location>
</feature>
<dbReference type="EMBL" id="JAHRHJ020000009">
    <property type="protein sequence ID" value="KAH9301448.1"/>
    <property type="molecule type" value="Genomic_DNA"/>
</dbReference>
<feature type="non-terminal residue" evidence="2">
    <location>
        <position position="245"/>
    </location>
</feature>
<sequence>MSQVSINPIYDEIVIGEIKALYSSLVTIPDHVKQLKDGLQHVPTHFEDYPIGISIVDDPIAFTCYTPCYTITCDLPSNLSLETLDDSLIDYLFGIDTHSHEHIDSPSTMATNIVPSYESTSSDIVSHDTSPPSLHTPSHYVDDPIDSVLSDILISESLSDIGETLDGHDSPYLHTIECDSPTPMIPSPEIVSSTTHESPPSITSSSPTVSSPLNSSPMSLGISSIEVSSSVISPIMDFFDASPTI</sequence>
<dbReference type="Proteomes" id="UP000824469">
    <property type="component" value="Unassembled WGS sequence"/>
</dbReference>
<feature type="region of interest" description="Disordered" evidence="1">
    <location>
        <begin position="178"/>
        <end position="217"/>
    </location>
</feature>
<dbReference type="AlphaFoldDB" id="A0AA38FGF7"/>
<accession>A0AA38FGF7</accession>
<feature type="compositionally biased region" description="Low complexity" evidence="1">
    <location>
        <begin position="192"/>
        <end position="217"/>
    </location>
</feature>
<evidence type="ECO:0000313" key="2">
    <source>
        <dbReference type="EMBL" id="KAH9301448.1"/>
    </source>
</evidence>
<organism evidence="2 3">
    <name type="scientific">Taxus chinensis</name>
    <name type="common">Chinese yew</name>
    <name type="synonym">Taxus wallichiana var. chinensis</name>
    <dbReference type="NCBI Taxonomy" id="29808"/>
    <lineage>
        <taxon>Eukaryota</taxon>
        <taxon>Viridiplantae</taxon>
        <taxon>Streptophyta</taxon>
        <taxon>Embryophyta</taxon>
        <taxon>Tracheophyta</taxon>
        <taxon>Spermatophyta</taxon>
        <taxon>Pinopsida</taxon>
        <taxon>Pinidae</taxon>
        <taxon>Conifers II</taxon>
        <taxon>Cupressales</taxon>
        <taxon>Taxaceae</taxon>
        <taxon>Taxus</taxon>
    </lineage>
</organism>
<comment type="caution">
    <text evidence="2">The sequence shown here is derived from an EMBL/GenBank/DDBJ whole genome shotgun (WGS) entry which is preliminary data.</text>
</comment>
<protein>
    <submittedName>
        <fullName evidence="2">Uncharacterized protein</fullName>
    </submittedName>
</protein>